<name>A0A6J7WDL5_9CAUD</name>
<evidence type="ECO:0000313" key="1">
    <source>
        <dbReference type="EMBL" id="CAB5207180.1"/>
    </source>
</evidence>
<accession>A0A6J7WDL5</accession>
<gene>
    <name evidence="1" type="ORF">UFOVP183_41</name>
</gene>
<proteinExistence type="predicted"/>
<dbReference type="EMBL" id="LR798226">
    <property type="protein sequence ID" value="CAB5207180.1"/>
    <property type="molecule type" value="Genomic_DNA"/>
</dbReference>
<protein>
    <submittedName>
        <fullName evidence="1">Uncharacterized protein</fullName>
    </submittedName>
</protein>
<reference evidence="1" key="1">
    <citation type="submission" date="2020-05" db="EMBL/GenBank/DDBJ databases">
        <authorList>
            <person name="Chiriac C."/>
            <person name="Salcher M."/>
            <person name="Ghai R."/>
            <person name="Kavagutti S V."/>
        </authorList>
    </citation>
    <scope>NUCLEOTIDE SEQUENCE</scope>
</reference>
<sequence>MNKPNEYLTEPAKVGNLANLSSSERLSLRETINHQEAVEWVKRYRKKALEDGKKEAWNWWRDTLEDIAKRRGNAAAEDLRNRMNALKDKK</sequence>
<organism evidence="1">
    <name type="scientific">uncultured Caudovirales phage</name>
    <dbReference type="NCBI Taxonomy" id="2100421"/>
    <lineage>
        <taxon>Viruses</taxon>
        <taxon>Duplodnaviria</taxon>
        <taxon>Heunggongvirae</taxon>
        <taxon>Uroviricota</taxon>
        <taxon>Caudoviricetes</taxon>
        <taxon>Peduoviridae</taxon>
        <taxon>Maltschvirus</taxon>
        <taxon>Maltschvirus maltsch</taxon>
    </lineage>
</organism>